<dbReference type="Proteomes" id="UP000199308">
    <property type="component" value="Unassembled WGS sequence"/>
</dbReference>
<evidence type="ECO:0000313" key="2">
    <source>
        <dbReference type="EMBL" id="SET17682.1"/>
    </source>
</evidence>
<name>A0A1I0CE74_THASX</name>
<gene>
    <name evidence="2" type="ORF">SAMN05660429_01164</name>
</gene>
<protein>
    <recommendedName>
        <fullName evidence="4">DUF3718 domain-containing protein</fullName>
    </recommendedName>
</protein>
<evidence type="ECO:0008006" key="4">
    <source>
        <dbReference type="Google" id="ProtNLM"/>
    </source>
</evidence>
<reference evidence="2 3" key="1">
    <citation type="submission" date="2016-10" db="EMBL/GenBank/DDBJ databases">
        <authorList>
            <person name="de Groot N.N."/>
        </authorList>
    </citation>
    <scope>NUCLEOTIDE SEQUENCE [LARGE SCALE GENOMIC DNA]</scope>
    <source>
        <strain evidence="2 3">DSM 19706</strain>
    </source>
</reference>
<organism evidence="2 3">
    <name type="scientific">Thalassotalea agarivorans</name>
    <name type="common">Thalassomonas agarivorans</name>
    <dbReference type="NCBI Taxonomy" id="349064"/>
    <lineage>
        <taxon>Bacteria</taxon>
        <taxon>Pseudomonadati</taxon>
        <taxon>Pseudomonadota</taxon>
        <taxon>Gammaproteobacteria</taxon>
        <taxon>Alteromonadales</taxon>
        <taxon>Colwelliaceae</taxon>
        <taxon>Thalassotalea</taxon>
    </lineage>
</organism>
<accession>A0A1I0CE74</accession>
<keyword evidence="3" id="KW-1185">Reference proteome</keyword>
<dbReference type="AlphaFoldDB" id="A0A1I0CE74"/>
<keyword evidence="1" id="KW-0732">Signal</keyword>
<dbReference type="InterPro" id="IPR022193">
    <property type="entry name" value="DUF3718"/>
</dbReference>
<dbReference type="Pfam" id="PF12514">
    <property type="entry name" value="DUF3718"/>
    <property type="match status" value="1"/>
</dbReference>
<evidence type="ECO:0000256" key="1">
    <source>
        <dbReference type="SAM" id="SignalP"/>
    </source>
</evidence>
<dbReference type="STRING" id="349064.SAMN05660429_01164"/>
<dbReference type="RefSeq" id="WP_093328434.1">
    <property type="nucleotide sequence ID" value="NZ_AP027363.1"/>
</dbReference>
<proteinExistence type="predicted"/>
<dbReference type="EMBL" id="FOHK01000005">
    <property type="protein sequence ID" value="SET17682.1"/>
    <property type="molecule type" value="Genomic_DNA"/>
</dbReference>
<feature type="chain" id="PRO_5011669424" description="DUF3718 domain-containing protein" evidence="1">
    <location>
        <begin position="21"/>
        <end position="127"/>
    </location>
</feature>
<sequence length="127" mass="14014">MKTIKLLTLAMAVLALPAIATQYKFVAMDASSATKICIHAGENQVFKLKRAIRYYERGMHQYVANEIVCNELPIAQFSAQYGAAKTTKFLNQYAKSKNKGSVPTVEITDLAKHDDEVIVIKVGTAPH</sequence>
<dbReference type="OrthoDB" id="6402293at2"/>
<evidence type="ECO:0000313" key="3">
    <source>
        <dbReference type="Proteomes" id="UP000199308"/>
    </source>
</evidence>
<feature type="signal peptide" evidence="1">
    <location>
        <begin position="1"/>
        <end position="20"/>
    </location>
</feature>